<dbReference type="PRINTS" id="PR00080">
    <property type="entry name" value="SDRFAMILY"/>
</dbReference>
<dbReference type="InterPro" id="IPR008993">
    <property type="entry name" value="TIMP-like_OB-fold"/>
</dbReference>
<dbReference type="SUPFAM" id="SSF51735">
    <property type="entry name" value="NAD(P)-binding Rossmann-fold domains"/>
    <property type="match status" value="1"/>
</dbReference>
<evidence type="ECO:0000256" key="10">
    <source>
        <dbReference type="ARBA" id="ARBA00023198"/>
    </source>
</evidence>
<dbReference type="GO" id="GO:0016491">
    <property type="term" value="F:oxidoreductase activity"/>
    <property type="evidence" value="ECO:0007669"/>
    <property type="project" value="UniProtKB-KW"/>
</dbReference>
<evidence type="ECO:0000256" key="8">
    <source>
        <dbReference type="ARBA" id="ARBA00023098"/>
    </source>
</evidence>
<dbReference type="Proteomes" id="UP000700334">
    <property type="component" value="Unassembled WGS sequence"/>
</dbReference>
<organism evidence="13 14">
    <name type="scientific">Galemys pyrenaicus</name>
    <name type="common">Iberian desman</name>
    <name type="synonym">Pyrenean desman</name>
    <dbReference type="NCBI Taxonomy" id="202257"/>
    <lineage>
        <taxon>Eukaryota</taxon>
        <taxon>Metazoa</taxon>
        <taxon>Chordata</taxon>
        <taxon>Craniata</taxon>
        <taxon>Vertebrata</taxon>
        <taxon>Euteleostomi</taxon>
        <taxon>Mammalia</taxon>
        <taxon>Eutheria</taxon>
        <taxon>Laurasiatheria</taxon>
        <taxon>Eulipotyphla</taxon>
        <taxon>Talpidae</taxon>
        <taxon>Galemys</taxon>
    </lineage>
</organism>
<evidence type="ECO:0000313" key="13">
    <source>
        <dbReference type="EMBL" id="KAG8523186.1"/>
    </source>
</evidence>
<feature type="region of interest" description="Disordered" evidence="11">
    <location>
        <begin position="944"/>
        <end position="1029"/>
    </location>
</feature>
<keyword evidence="5" id="KW-0180">Complement pathway</keyword>
<evidence type="ECO:0000256" key="4">
    <source>
        <dbReference type="ARBA" id="ARBA00022525"/>
    </source>
</evidence>
<dbReference type="EMBL" id="JAGFMF010011417">
    <property type="protein sequence ID" value="KAG8523186.1"/>
    <property type="molecule type" value="Genomic_DNA"/>
</dbReference>
<dbReference type="InterPro" id="IPR020904">
    <property type="entry name" value="Sc_DH/Rdtase_CS"/>
</dbReference>
<evidence type="ECO:0000256" key="9">
    <source>
        <dbReference type="ARBA" id="ARBA00023157"/>
    </source>
</evidence>
<dbReference type="Pfam" id="PF01835">
    <property type="entry name" value="MG2"/>
    <property type="match status" value="1"/>
</dbReference>
<dbReference type="Gene3D" id="2.20.130.20">
    <property type="match status" value="1"/>
</dbReference>
<dbReference type="PROSITE" id="PS00061">
    <property type="entry name" value="ADH_SHORT"/>
    <property type="match status" value="1"/>
</dbReference>
<dbReference type="Gene3D" id="2.60.40.10">
    <property type="entry name" value="Immunoglobulins"/>
    <property type="match status" value="2"/>
</dbReference>
<dbReference type="InterPro" id="IPR011625">
    <property type="entry name" value="A2M_N_BRD"/>
</dbReference>
<comment type="similarity">
    <text evidence="3">Belongs to the short-chain dehydrogenases/reductases (SDR) family.</text>
</comment>
<feature type="domain" description="NTR" evidence="12">
    <location>
        <begin position="1771"/>
        <end position="1914"/>
    </location>
</feature>
<dbReference type="SMART" id="SM01359">
    <property type="entry name" value="A2M_N_2"/>
    <property type="match status" value="1"/>
</dbReference>
<dbReference type="Pfam" id="PF07703">
    <property type="entry name" value="A2M_BRD"/>
    <property type="match status" value="1"/>
</dbReference>
<dbReference type="InterPro" id="IPR041555">
    <property type="entry name" value="MG3"/>
</dbReference>
<keyword evidence="8" id="KW-0443">Lipid metabolism</keyword>
<dbReference type="SMART" id="SM00822">
    <property type="entry name" value="PKS_KR"/>
    <property type="match status" value="1"/>
</dbReference>
<dbReference type="GO" id="GO:0006629">
    <property type="term" value="P:lipid metabolic process"/>
    <property type="evidence" value="ECO:0007669"/>
    <property type="project" value="UniProtKB-KW"/>
</dbReference>
<dbReference type="GO" id="GO:0006958">
    <property type="term" value="P:complement activation, classical pathway"/>
    <property type="evidence" value="ECO:0007669"/>
    <property type="project" value="UniProtKB-KW"/>
</dbReference>
<dbReference type="Pfam" id="PF17791">
    <property type="entry name" value="MG3"/>
    <property type="match status" value="1"/>
</dbReference>
<dbReference type="GO" id="GO:0009986">
    <property type="term" value="C:cell surface"/>
    <property type="evidence" value="ECO:0007669"/>
    <property type="project" value="UniProtKB-SubCell"/>
</dbReference>
<dbReference type="InterPro" id="IPR008930">
    <property type="entry name" value="Terpenoid_cyclase/PrenylTrfase"/>
</dbReference>
<keyword evidence="14" id="KW-1185">Reference proteome</keyword>
<dbReference type="GO" id="GO:0005615">
    <property type="term" value="C:extracellular space"/>
    <property type="evidence" value="ECO:0007669"/>
    <property type="project" value="InterPro"/>
</dbReference>
<dbReference type="SUPFAM" id="SSF49410">
    <property type="entry name" value="Alpha-macroglobulin receptor domain"/>
    <property type="match status" value="1"/>
</dbReference>
<keyword evidence="5" id="KW-0391">Immunity</keyword>
<dbReference type="Pfam" id="PF07677">
    <property type="entry name" value="A2M_recep"/>
    <property type="match status" value="1"/>
</dbReference>
<dbReference type="OrthoDB" id="9663335at2759"/>
<dbReference type="Pfam" id="PF00207">
    <property type="entry name" value="A2M"/>
    <property type="match status" value="1"/>
</dbReference>
<dbReference type="InterPro" id="IPR001134">
    <property type="entry name" value="Netrin_domain"/>
</dbReference>
<dbReference type="FunFam" id="2.60.40.10:FF:000155">
    <property type="entry name" value="complement C3 isoform X1"/>
    <property type="match status" value="1"/>
</dbReference>
<dbReference type="InterPro" id="IPR047565">
    <property type="entry name" value="Alpha-macroglob_thiol-ester_cl"/>
</dbReference>
<dbReference type="FunFam" id="3.40.50.720:FF:000323">
    <property type="entry name" value="Estradiol 17-beta-dehydrogenase 1"/>
    <property type="match status" value="1"/>
</dbReference>
<dbReference type="InterPro" id="IPR011626">
    <property type="entry name" value="Alpha-macroglobulin_TED"/>
</dbReference>
<dbReference type="CDD" id="cd02896">
    <property type="entry name" value="complement_C3_C4_C5"/>
    <property type="match status" value="1"/>
</dbReference>
<dbReference type="InterPro" id="IPR048848">
    <property type="entry name" value="C3_CUB2"/>
</dbReference>
<evidence type="ECO:0000256" key="5">
    <source>
        <dbReference type="ARBA" id="ARBA00022875"/>
    </source>
</evidence>
<comment type="caution">
    <text evidence="13">The sequence shown here is derived from an EMBL/GenBank/DDBJ whole genome shotgun (WGS) entry which is preliminary data.</text>
</comment>
<keyword evidence="9" id="KW-1015">Disulfide bond</keyword>
<evidence type="ECO:0000256" key="3">
    <source>
        <dbReference type="ARBA" id="ARBA00006484"/>
    </source>
</evidence>
<dbReference type="Pfam" id="PF17790">
    <property type="entry name" value="MG1"/>
    <property type="match status" value="1"/>
</dbReference>
<evidence type="ECO:0000256" key="11">
    <source>
        <dbReference type="SAM" id="MobiDB-lite"/>
    </source>
</evidence>
<name>A0A8J6AQ79_GALPY</name>
<dbReference type="Pfam" id="PF21308">
    <property type="entry name" value="C3_CUB2"/>
    <property type="match status" value="1"/>
</dbReference>
<dbReference type="InterPro" id="IPR001599">
    <property type="entry name" value="Macroglobln_a2"/>
</dbReference>
<dbReference type="SMART" id="SM01419">
    <property type="entry name" value="Thiol-ester_cl"/>
    <property type="match status" value="1"/>
</dbReference>
<dbReference type="Gene3D" id="3.40.50.720">
    <property type="entry name" value="NAD(P)-binding Rossmann-like Domain"/>
    <property type="match status" value="1"/>
</dbReference>
<dbReference type="Pfam" id="PF01759">
    <property type="entry name" value="NTR"/>
    <property type="match status" value="1"/>
</dbReference>
<proteinExistence type="inferred from homology"/>
<keyword evidence="6" id="KW-0882">Thioester bond</keyword>
<dbReference type="GO" id="GO:0004866">
    <property type="term" value="F:endopeptidase inhibitor activity"/>
    <property type="evidence" value="ECO:0007669"/>
    <property type="project" value="InterPro"/>
</dbReference>
<keyword evidence="7" id="KW-0560">Oxidoreductase</keyword>
<dbReference type="SMART" id="SM01361">
    <property type="entry name" value="A2M_recep"/>
    <property type="match status" value="1"/>
</dbReference>
<dbReference type="PANTHER" id="PTHR11412">
    <property type="entry name" value="MACROGLOBULIN / COMPLEMENT"/>
    <property type="match status" value="1"/>
</dbReference>
<dbReference type="InterPro" id="IPR036291">
    <property type="entry name" value="NAD(P)-bd_dom_sf"/>
</dbReference>
<dbReference type="Pfam" id="PF07678">
    <property type="entry name" value="TED_complement"/>
    <property type="match status" value="1"/>
</dbReference>
<evidence type="ECO:0000259" key="12">
    <source>
        <dbReference type="PROSITE" id="PS50189"/>
    </source>
</evidence>
<dbReference type="SMART" id="SM00643">
    <property type="entry name" value="C345C"/>
    <property type="match status" value="1"/>
</dbReference>
<comment type="subcellular location">
    <subcellularLocation>
        <location evidence="1">Cell surface</location>
    </subcellularLocation>
    <subcellularLocation>
        <location evidence="2">Secreted</location>
    </subcellularLocation>
</comment>
<keyword evidence="4" id="KW-0964">Secreted</keyword>
<dbReference type="GO" id="GO:0006954">
    <property type="term" value="P:inflammatory response"/>
    <property type="evidence" value="ECO:0007669"/>
    <property type="project" value="UniProtKB-KW"/>
</dbReference>
<dbReference type="InterPro" id="IPR057326">
    <property type="entry name" value="KR_dom"/>
</dbReference>
<dbReference type="SMART" id="SM01360">
    <property type="entry name" value="A2M"/>
    <property type="match status" value="1"/>
</dbReference>
<dbReference type="InterPro" id="IPR002890">
    <property type="entry name" value="MG2"/>
</dbReference>
<evidence type="ECO:0000313" key="14">
    <source>
        <dbReference type="Proteomes" id="UP000700334"/>
    </source>
</evidence>
<gene>
    <name evidence="13" type="ORF">J0S82_014320</name>
</gene>
<dbReference type="Gene3D" id="2.60.40.1930">
    <property type="match status" value="3"/>
</dbReference>
<dbReference type="Gene3D" id="2.40.50.120">
    <property type="match status" value="1"/>
</dbReference>
<evidence type="ECO:0000256" key="2">
    <source>
        <dbReference type="ARBA" id="ARBA00004613"/>
    </source>
</evidence>
<feature type="compositionally biased region" description="Basic and acidic residues" evidence="11">
    <location>
        <begin position="995"/>
        <end position="1006"/>
    </location>
</feature>
<keyword evidence="5" id="KW-0399">Innate immunity</keyword>
<dbReference type="Gene3D" id="1.50.10.20">
    <property type="match status" value="1"/>
</dbReference>
<dbReference type="CDD" id="cd09806">
    <property type="entry name" value="type1_17beta-HSD-like_SDR_c"/>
    <property type="match status" value="1"/>
</dbReference>
<dbReference type="Gene3D" id="2.60.40.1940">
    <property type="match status" value="1"/>
</dbReference>
<evidence type="ECO:0000256" key="1">
    <source>
        <dbReference type="ARBA" id="ARBA00004241"/>
    </source>
</evidence>
<feature type="compositionally biased region" description="Polar residues" evidence="11">
    <location>
        <begin position="944"/>
        <end position="953"/>
    </location>
</feature>
<reference evidence="13" key="1">
    <citation type="journal article" date="2021" name="Evol. Appl.">
        <title>The genome of the Pyrenean desman and the effects of bottlenecks and inbreeding on the genomic landscape of an endangered species.</title>
        <authorList>
            <person name="Escoda L."/>
            <person name="Castresana J."/>
        </authorList>
    </citation>
    <scope>NUCLEOTIDE SEQUENCE</scope>
    <source>
        <strain evidence="13">IBE-C5619</strain>
    </source>
</reference>
<dbReference type="InterPro" id="IPR018933">
    <property type="entry name" value="Netrin_module_non-TIMP"/>
</dbReference>
<dbReference type="Gene3D" id="6.20.50.160">
    <property type="match status" value="1"/>
</dbReference>
<dbReference type="Gene3D" id="2.60.120.1540">
    <property type="match status" value="1"/>
</dbReference>
<sequence length="1916" mass="212126">MAAMPRTVLISGCSTGIGLELAVMLAHDPGQRYQVMATMRDLGKKGMLEAAAGEALGHTLTVAQMDVCSDESVAQCLSCIQGEVDVLVNNAGVGLVGPLEGLSLAAMQGVFDTNFFGAVRLVKAVLPGMKRRRRGHIVVVSSVMGLQGVMFNEVYAASKFALEGFFESLAIQLLEFNIYISLVEPGPVITDFERKVLEQVSTTEFPGTDPDTLRYFRDFYLPASEELFHSVGQSPQDVAQVIVKVISSARPALRKQTNARYLPLTALKAADPSGRVYVQTANRLLFHWPRLLNLGLRCLACSCLSTRVRPILRVGSPEDIHVQAHSDSKLPLTRTLGVNITVWDFPLRKTLVARHQLLLSPENHFMSQAPVTIPESLVYPPKPGQQYVIIQVNWTPASTSSFMEKPVLVAPHAGYIFIQTDKTIYNPEHLVQYRVFTVNHKLDPVSQPFTLDIKVAFPVGSPEGITVISQDVLAKEGFLASSFHLPELVSLGTWSIEASYQSATKQKFKAAFDVKEYVLPSFEVQLKPNKTFFHLNSEALGVDIHAQYVFNKLVDGNALAIFGIKLDSRQIPIQSSLQRVEISEGVGHVTLHKNMLMTAFQGPEEEFIGASIFVNVTVFSGGEMVQAEASGVKIVRSPYNIQFTRTPQYFKPGLPFHFRVFVSNPDGSPASGVFVRCQERRAHTSPAGVAVLTVDTQANMKQLPIQVKTDEPLQPEEQASAMMTAWPYSTPNESGNFLHIEVKTLGTDVGSNIQLSLNTRHTNPEVKDQISHFTILVLSKGQIVYAKHQPQSQGSVYTSAIIDVTSEMLPSFRILAFYLLPKGKGQDPELVADSVWIDVNDRCMGTLKVGLKNERFFQTFDPNSQVELKVTGDAGATVGLLAVDKAVYVLNSKHKLTQKKVWDVVEEHDIGCTAGSGKDGLAVFKDAGLDLKLSTGMDTLASSDWKCPQSTAPTRRRRSSLKRMETKRNAVRRPLQEARGCGVPVGPWRASKGGDGPRVERARDPTEGSGGPWKTLRGDPAAHGLPAADQDDDFDDIFLDDLPVRTLFPESWLWRKLTLPKGGPGSAASSDISHYVTNVNLPDSITTWQIMAVSLKAGRGLCVSEPFELTVMKTFFVDLKLPSSVIRNEQLQIQAVLYNFRDRQAKVRVEFPHKESLCSASKPTAPWRQVVVVPPTSSKTVPFVVLPLETGKVDVEVKALGLGIQDHVKKTLLVKAGGQIMKIFDSALLNPEGNTQTLLVQRQDFLNKVPGTEAEVFVSIQGDILGETILGSLTPRETGKLLTVPGGCPEQTLSSLTPVIILTRYLDATGQWGKVGVELRDQVMKNIVIGYTQMLTHRSEDGTYHTSKGNPGSTWLTSYVFRIFSLAYHTATVTVVNQHSLCAMASWLITQRQAEDGHFLDEGPPIMSSMQGGYKDSEANVSLTAFVLIALNEGKELCTQEIPGLTASMEKARGFLERHLPSIQTTFAVAITSYALALTNSPRANDRLDSFASHDKTHWPVKNMWFGPLYTIEATAYALMQKLELGRHNETHAIAKWLLEKRELGGGFKSTQTTVIAIEALTHFSKAEPFEGVQNLHVEIIVPKRALNLEWYIDQNNAYQLRSAKFSAQDDLEIKASGSGRGTISVLTMYHRSSESGEDTCNLYTLNGDREATMSIVEVSLLTGFYPNQDDLKQLTSEVEMYAFQYETKTSSSDSTVVLYLEKVSHKEDTVLGFRVHRQLQAEFLQAGQVTIYDYYEPSRRCSAFYNLPEELWSLRKICQRDVCRCAEEQCPSLRRDSSRMKQSDLQVAACEAGVDFVYKVKVEGVEVAAANPYIYYNMQLLAIIKRGTDSARPLTRKKFVSHASCHDSLDLQEQETYLIMGQSSSLWRIKSNYTYVLGKETFLMHWPADEDVGKKELLGQLEEFSEYMHTHGCQS</sequence>
<dbReference type="InterPro" id="IPR013783">
    <property type="entry name" value="Ig-like_fold"/>
</dbReference>
<dbReference type="PROSITE" id="PS50189">
    <property type="entry name" value="NTR"/>
    <property type="match status" value="1"/>
</dbReference>
<keyword evidence="10" id="KW-0395">Inflammatory response</keyword>
<dbReference type="Pfam" id="PF00106">
    <property type="entry name" value="adh_short"/>
    <property type="match status" value="1"/>
</dbReference>
<dbReference type="InterPro" id="IPR040839">
    <property type="entry name" value="MG4"/>
</dbReference>
<dbReference type="InterPro" id="IPR002347">
    <property type="entry name" value="SDR_fam"/>
</dbReference>
<dbReference type="SUPFAM" id="SSF48239">
    <property type="entry name" value="Terpenoid cyclases/Protein prenyltransferases"/>
    <property type="match status" value="1"/>
</dbReference>
<dbReference type="InterPro" id="IPR036595">
    <property type="entry name" value="A-macroglobulin_rcpt-bd_sf"/>
</dbReference>
<dbReference type="InterPro" id="IPR050473">
    <property type="entry name" value="A2M/Complement_sys"/>
</dbReference>
<dbReference type="PANTHER" id="PTHR11412:SF111">
    <property type="entry name" value="VENOM FACTOR"/>
    <property type="match status" value="1"/>
</dbReference>
<protein>
    <submittedName>
        <fullName evidence="13">Complement C3</fullName>
    </submittedName>
</protein>
<dbReference type="Pfam" id="PF17789">
    <property type="entry name" value="MG4"/>
    <property type="match status" value="1"/>
</dbReference>
<dbReference type="SUPFAM" id="SSF50242">
    <property type="entry name" value="TIMP-like"/>
    <property type="match status" value="1"/>
</dbReference>
<evidence type="ECO:0000256" key="7">
    <source>
        <dbReference type="ARBA" id="ARBA00023002"/>
    </source>
</evidence>
<dbReference type="PRINTS" id="PR00081">
    <property type="entry name" value="GDHRDH"/>
</dbReference>
<accession>A0A8J6AQ79</accession>
<dbReference type="Gene3D" id="2.60.40.690">
    <property type="entry name" value="Alpha-macroglobulin, receptor-binding domain"/>
    <property type="match status" value="1"/>
</dbReference>
<dbReference type="InterPro" id="IPR009048">
    <property type="entry name" value="A-macroglobulin_rcpt-bd"/>
</dbReference>
<dbReference type="InterPro" id="IPR041425">
    <property type="entry name" value="C3/4/5_MG1"/>
</dbReference>
<evidence type="ECO:0000256" key="6">
    <source>
        <dbReference type="ARBA" id="ARBA00022966"/>
    </source>
</evidence>